<evidence type="ECO:0000313" key="1">
    <source>
        <dbReference type="EMBL" id="GAG28837.1"/>
    </source>
</evidence>
<sequence length="56" mass="6286">MDRLAVTDELRSACGVFSDGEIEALLAMCESDRLRGFDKQEEFDIMADSCLRDVPD</sequence>
<proteinExistence type="predicted"/>
<comment type="caution">
    <text evidence="1">The sequence shown here is derived from an EMBL/GenBank/DDBJ whole genome shotgun (WGS) entry which is preliminary data.</text>
</comment>
<accession>X0X053</accession>
<feature type="non-terminal residue" evidence="1">
    <location>
        <position position="56"/>
    </location>
</feature>
<dbReference type="AlphaFoldDB" id="X0X053"/>
<reference evidence="1" key="1">
    <citation type="journal article" date="2014" name="Front. Microbiol.">
        <title>High frequency of phylogenetically diverse reductive dehalogenase-homologous genes in deep subseafloor sedimentary metagenomes.</title>
        <authorList>
            <person name="Kawai M."/>
            <person name="Futagami T."/>
            <person name="Toyoda A."/>
            <person name="Takaki Y."/>
            <person name="Nishi S."/>
            <person name="Hori S."/>
            <person name="Arai W."/>
            <person name="Tsubouchi T."/>
            <person name="Morono Y."/>
            <person name="Uchiyama I."/>
            <person name="Ito T."/>
            <person name="Fujiyama A."/>
            <person name="Inagaki F."/>
            <person name="Takami H."/>
        </authorList>
    </citation>
    <scope>NUCLEOTIDE SEQUENCE</scope>
    <source>
        <strain evidence="1">Expedition CK06-06</strain>
    </source>
</reference>
<organism evidence="1">
    <name type="scientific">marine sediment metagenome</name>
    <dbReference type="NCBI Taxonomy" id="412755"/>
    <lineage>
        <taxon>unclassified sequences</taxon>
        <taxon>metagenomes</taxon>
        <taxon>ecological metagenomes</taxon>
    </lineage>
</organism>
<protein>
    <submittedName>
        <fullName evidence="1">Uncharacterized protein</fullName>
    </submittedName>
</protein>
<gene>
    <name evidence="1" type="ORF">S01H1_67911</name>
</gene>
<name>X0X053_9ZZZZ</name>
<dbReference type="EMBL" id="BARS01045001">
    <property type="protein sequence ID" value="GAG28837.1"/>
    <property type="molecule type" value="Genomic_DNA"/>
</dbReference>